<gene>
    <name evidence="1" type="ORF">H2198_007466</name>
</gene>
<sequence length="163" mass="17981">MATIPFLTAGRLIISIAALSNSISPYIADFNETHVYNPKWPPHARFHNGQTMSMGLLLGLTTLYYTWRPLVSALYGTGLYATKSAARDSTFNAAIIGSLYWITGISAILYPGTKWIDPEFVNSKYDGKLLGMPGQLPVFFMHVVFVWAGYALEARQLGALKAE</sequence>
<comment type="caution">
    <text evidence="1">The sequence shown here is derived from an EMBL/GenBank/DDBJ whole genome shotgun (WGS) entry which is preliminary data.</text>
</comment>
<dbReference type="Proteomes" id="UP001172386">
    <property type="component" value="Unassembled WGS sequence"/>
</dbReference>
<evidence type="ECO:0000313" key="1">
    <source>
        <dbReference type="EMBL" id="KAJ9653377.1"/>
    </source>
</evidence>
<reference evidence="1" key="1">
    <citation type="submission" date="2022-10" db="EMBL/GenBank/DDBJ databases">
        <title>Culturing micro-colonial fungi from biological soil crusts in the Mojave desert and describing Neophaeococcomyces mojavensis, and introducing the new genera and species Taxawa tesnikishii.</title>
        <authorList>
            <person name="Kurbessoian T."/>
            <person name="Stajich J.E."/>
        </authorList>
    </citation>
    <scope>NUCLEOTIDE SEQUENCE</scope>
    <source>
        <strain evidence="1">JES_112</strain>
    </source>
</reference>
<name>A0ACC3A0G3_9EURO</name>
<keyword evidence="2" id="KW-1185">Reference proteome</keyword>
<protein>
    <submittedName>
        <fullName evidence="1">Uncharacterized protein</fullName>
    </submittedName>
</protein>
<evidence type="ECO:0000313" key="2">
    <source>
        <dbReference type="Proteomes" id="UP001172386"/>
    </source>
</evidence>
<dbReference type="EMBL" id="JAPDRQ010000157">
    <property type="protein sequence ID" value="KAJ9653377.1"/>
    <property type="molecule type" value="Genomic_DNA"/>
</dbReference>
<accession>A0ACC3A0G3</accession>
<organism evidence="1 2">
    <name type="scientific">Neophaeococcomyces mojaviensis</name>
    <dbReference type="NCBI Taxonomy" id="3383035"/>
    <lineage>
        <taxon>Eukaryota</taxon>
        <taxon>Fungi</taxon>
        <taxon>Dikarya</taxon>
        <taxon>Ascomycota</taxon>
        <taxon>Pezizomycotina</taxon>
        <taxon>Eurotiomycetes</taxon>
        <taxon>Chaetothyriomycetidae</taxon>
        <taxon>Chaetothyriales</taxon>
        <taxon>Chaetothyriales incertae sedis</taxon>
        <taxon>Neophaeococcomyces</taxon>
    </lineage>
</organism>
<proteinExistence type="predicted"/>